<dbReference type="GO" id="GO:0008270">
    <property type="term" value="F:zinc ion binding"/>
    <property type="evidence" value="ECO:0007669"/>
    <property type="project" value="InterPro"/>
</dbReference>
<evidence type="ECO:0000256" key="6">
    <source>
        <dbReference type="ARBA" id="ARBA00022619"/>
    </source>
</evidence>
<dbReference type="PIRSF" id="PIRSF006769">
    <property type="entry name" value="RibD"/>
    <property type="match status" value="1"/>
</dbReference>
<keyword evidence="10 13" id="KW-0521">NADP</keyword>
<evidence type="ECO:0000256" key="3">
    <source>
        <dbReference type="ARBA" id="ARBA00004910"/>
    </source>
</evidence>
<gene>
    <name evidence="18" type="ORF">SAMN05444001_10318</name>
</gene>
<reference evidence="18 19" key="1">
    <citation type="submission" date="2016-10" db="EMBL/GenBank/DDBJ databases">
        <authorList>
            <person name="Varghese N."/>
            <person name="Submissions S."/>
        </authorList>
    </citation>
    <scope>NUCLEOTIDE SEQUENCE [LARGE SCALE GENOMIC DNA]</scope>
    <source>
        <strain evidence="18 19">DSM 29073</strain>
    </source>
</reference>
<dbReference type="Pfam" id="PF01872">
    <property type="entry name" value="RibD_C"/>
    <property type="match status" value="1"/>
</dbReference>
<dbReference type="PANTHER" id="PTHR38011">
    <property type="entry name" value="DIHYDROFOLATE REDUCTASE FAMILY PROTEIN (AFU_ORTHOLOGUE AFUA_8G06820)"/>
    <property type="match status" value="1"/>
</dbReference>
<dbReference type="PANTHER" id="PTHR38011:SF7">
    <property type="entry name" value="2,5-DIAMINO-6-RIBOSYLAMINO-4(3H)-PYRIMIDINONE 5'-PHOSPHATE REDUCTASE"/>
    <property type="match status" value="1"/>
</dbReference>
<feature type="binding site" evidence="15">
    <location>
        <position position="212"/>
    </location>
    <ligand>
        <name>substrate</name>
    </ligand>
</feature>
<comment type="catalytic activity">
    <reaction evidence="13">
        <text>2,5-diamino-6-hydroxy-4-(5-phosphoribosylamino)-pyrimidine + H2O + H(+) = 5-amino-6-(5-phospho-D-ribosylamino)uracil + NH4(+)</text>
        <dbReference type="Rhea" id="RHEA:21868"/>
        <dbReference type="ChEBI" id="CHEBI:15377"/>
        <dbReference type="ChEBI" id="CHEBI:15378"/>
        <dbReference type="ChEBI" id="CHEBI:28938"/>
        <dbReference type="ChEBI" id="CHEBI:58453"/>
        <dbReference type="ChEBI" id="CHEBI:58614"/>
        <dbReference type="EC" id="3.5.4.26"/>
    </reaction>
</comment>
<comment type="caution">
    <text evidence="18">The sequence shown here is derived from an EMBL/GenBank/DDBJ whole genome shotgun (WGS) entry which is preliminary data.</text>
</comment>
<evidence type="ECO:0000256" key="5">
    <source>
        <dbReference type="ARBA" id="ARBA00007417"/>
    </source>
</evidence>
<evidence type="ECO:0000256" key="12">
    <source>
        <dbReference type="ARBA" id="ARBA00023268"/>
    </source>
</evidence>
<dbReference type="EMBL" id="FNVS01000003">
    <property type="protein sequence ID" value="SEF58607.1"/>
    <property type="molecule type" value="Genomic_DNA"/>
</dbReference>
<dbReference type="GO" id="GO:0008703">
    <property type="term" value="F:5-amino-6-(5-phosphoribosylamino)uracil reductase activity"/>
    <property type="evidence" value="ECO:0007669"/>
    <property type="project" value="UniProtKB-EC"/>
</dbReference>
<dbReference type="PROSITE" id="PS51747">
    <property type="entry name" value="CYT_DCMP_DEAMINASES_2"/>
    <property type="match status" value="1"/>
</dbReference>
<feature type="binding site" evidence="15">
    <location>
        <position position="204"/>
    </location>
    <ligand>
        <name>NADP(+)</name>
        <dbReference type="ChEBI" id="CHEBI:58349"/>
    </ligand>
</feature>
<dbReference type="RefSeq" id="WP_103982543.1">
    <property type="nucleotide sequence ID" value="NZ_FNVS01000003.1"/>
</dbReference>
<comment type="cofactor">
    <cofactor evidence="13 16">
        <name>Zn(2+)</name>
        <dbReference type="ChEBI" id="CHEBI:29105"/>
    </cofactor>
    <text evidence="13 16">Binds 1 zinc ion.</text>
</comment>
<comment type="pathway">
    <text evidence="2 13">Cofactor biosynthesis; riboflavin biosynthesis; 5-amino-6-(D-ribitylamino)uracil from GTP: step 2/4.</text>
</comment>
<dbReference type="AlphaFoldDB" id="A0A8G2BUL9"/>
<dbReference type="Pfam" id="PF00383">
    <property type="entry name" value="dCMP_cyt_deam_1"/>
    <property type="match status" value="1"/>
</dbReference>
<dbReference type="PROSITE" id="PS00903">
    <property type="entry name" value="CYT_DCMP_DEAMINASES_1"/>
    <property type="match status" value="1"/>
</dbReference>
<dbReference type="InterPro" id="IPR024072">
    <property type="entry name" value="DHFR-like_dom_sf"/>
</dbReference>
<dbReference type="FunFam" id="3.40.140.10:FF:000025">
    <property type="entry name" value="Riboflavin biosynthesis protein RibD"/>
    <property type="match status" value="1"/>
</dbReference>
<dbReference type="SUPFAM" id="SSF53927">
    <property type="entry name" value="Cytidine deaminase-like"/>
    <property type="match status" value="1"/>
</dbReference>
<keyword evidence="6 13" id="KW-0686">Riboflavin biosynthesis</keyword>
<feature type="active site" description="Proton donor" evidence="14">
    <location>
        <position position="54"/>
    </location>
</feature>
<dbReference type="CDD" id="cd01284">
    <property type="entry name" value="Riboflavin_deaminase-reductase"/>
    <property type="match status" value="1"/>
</dbReference>
<comment type="catalytic activity">
    <reaction evidence="13">
        <text>5-amino-6-(5-phospho-D-ribitylamino)uracil + NADP(+) = 5-amino-6-(5-phospho-D-ribosylamino)uracil + NADPH + H(+)</text>
        <dbReference type="Rhea" id="RHEA:17845"/>
        <dbReference type="ChEBI" id="CHEBI:15378"/>
        <dbReference type="ChEBI" id="CHEBI:57783"/>
        <dbReference type="ChEBI" id="CHEBI:58349"/>
        <dbReference type="ChEBI" id="CHEBI:58421"/>
        <dbReference type="ChEBI" id="CHEBI:58453"/>
        <dbReference type="EC" id="1.1.1.193"/>
    </reaction>
</comment>
<protein>
    <recommendedName>
        <fullName evidence="13">Riboflavin biosynthesis protein RibD</fullName>
    </recommendedName>
    <domain>
        <recommendedName>
            <fullName evidence="13">Diaminohydroxyphosphoribosylaminopyrimidine deaminase</fullName>
            <shortName evidence="13">DRAP deaminase</shortName>
            <ecNumber evidence="13">3.5.4.26</ecNumber>
        </recommendedName>
        <alternativeName>
            <fullName evidence="13">Riboflavin-specific deaminase</fullName>
        </alternativeName>
    </domain>
    <domain>
        <recommendedName>
            <fullName evidence="13">5-amino-6-(5-phosphoribosylamino)uracil reductase</fullName>
            <ecNumber evidence="13">1.1.1.193</ecNumber>
        </recommendedName>
        <alternativeName>
            <fullName evidence="13">HTP reductase</fullName>
        </alternativeName>
    </domain>
</protein>
<evidence type="ECO:0000256" key="13">
    <source>
        <dbReference type="PIRNR" id="PIRNR006769"/>
    </source>
</evidence>
<feature type="binding site" evidence="15">
    <location>
        <position position="208"/>
    </location>
    <ligand>
        <name>NADP(+)</name>
        <dbReference type="ChEBI" id="CHEBI:58349"/>
    </ligand>
</feature>
<comment type="function">
    <text evidence="1 13">Converts 2,5-diamino-6-(ribosylamino)-4(3h)-pyrimidinone 5'-phosphate into 5-amino-6-(ribosylamino)-2,4(1h,3h)-pyrimidinedione 5'-phosphate.</text>
</comment>
<feature type="binding site" evidence="15">
    <location>
        <position position="158"/>
    </location>
    <ligand>
        <name>NADP(+)</name>
        <dbReference type="ChEBI" id="CHEBI:58349"/>
    </ligand>
</feature>
<evidence type="ECO:0000256" key="15">
    <source>
        <dbReference type="PIRSR" id="PIRSR006769-2"/>
    </source>
</evidence>
<dbReference type="InterPro" id="IPR016193">
    <property type="entry name" value="Cytidine_deaminase-like"/>
</dbReference>
<evidence type="ECO:0000256" key="1">
    <source>
        <dbReference type="ARBA" id="ARBA00002151"/>
    </source>
</evidence>
<comment type="similarity">
    <text evidence="4 13">In the N-terminal section; belongs to the cytidine and deoxycytidylate deaminase family.</text>
</comment>
<keyword evidence="12" id="KW-0511">Multifunctional enzyme</keyword>
<dbReference type="InterPro" id="IPR050765">
    <property type="entry name" value="Riboflavin_Biosynth_HTPR"/>
</dbReference>
<feature type="binding site" evidence="16">
    <location>
        <position position="52"/>
    </location>
    <ligand>
        <name>Zn(2+)</name>
        <dbReference type="ChEBI" id="CHEBI:29105"/>
        <note>catalytic</note>
    </ligand>
</feature>
<feature type="binding site" evidence="16">
    <location>
        <position position="88"/>
    </location>
    <ligand>
        <name>Zn(2+)</name>
        <dbReference type="ChEBI" id="CHEBI:29105"/>
        <note>catalytic</note>
    </ligand>
</feature>
<evidence type="ECO:0000313" key="18">
    <source>
        <dbReference type="EMBL" id="SEF58607.1"/>
    </source>
</evidence>
<feature type="binding site" evidence="15">
    <location>
        <position position="215"/>
    </location>
    <ligand>
        <name>substrate</name>
    </ligand>
</feature>
<dbReference type="InterPro" id="IPR016192">
    <property type="entry name" value="APOBEC/CMP_deaminase_Zn-bd"/>
</dbReference>
<evidence type="ECO:0000313" key="19">
    <source>
        <dbReference type="Proteomes" id="UP000236725"/>
    </source>
</evidence>
<name>A0A8G2BUL9_9BACT</name>
<dbReference type="Gene3D" id="3.40.430.10">
    <property type="entry name" value="Dihydrofolate Reductase, subunit A"/>
    <property type="match status" value="1"/>
</dbReference>
<dbReference type="UniPathway" id="UPA00275">
    <property type="reaction ID" value="UER00401"/>
</dbReference>
<evidence type="ECO:0000256" key="14">
    <source>
        <dbReference type="PIRSR" id="PIRSR006769-1"/>
    </source>
</evidence>
<keyword evidence="19" id="KW-1185">Reference proteome</keyword>
<evidence type="ECO:0000256" key="16">
    <source>
        <dbReference type="PIRSR" id="PIRSR006769-3"/>
    </source>
</evidence>
<sequence>MIEVEDKYMARCIALARNGEGYTSPNPMVGAVIVHNGKIIGEGFHRKCGLPHAEVNAIASVKDESLLQNATMYVSLEPCSHYGKTPPCAELITRKHIPRVVIGCLDPFPEVSGRGVKMLREAGIEVVTGVLEKEAYELNLPFMTSQICKRPYIVLKWAQSADGYMDRMRANVFDPPVILSSSGTLMRVHKLRSEVASIMVGTRTALLDNPSLTVRYWTGKSPVRVVLDRDLSIPADYHLLDGSVLTLVFTEKEMQGIPNVEYVRIDFSQDVLSQVLNNLYKRKIDSLMVEGGPFLLEQFIRAGLWDKIRIETAPVSLGGGIKAPDVTWMQASASQEIIGMFSENHRGHFPKSSGRFITEYIHKRPDIL</sequence>
<evidence type="ECO:0000256" key="8">
    <source>
        <dbReference type="ARBA" id="ARBA00022801"/>
    </source>
</evidence>
<dbReference type="InterPro" id="IPR004794">
    <property type="entry name" value="Eubact_RibD"/>
</dbReference>
<evidence type="ECO:0000256" key="10">
    <source>
        <dbReference type="ARBA" id="ARBA00022857"/>
    </source>
</evidence>
<dbReference type="GO" id="GO:0009231">
    <property type="term" value="P:riboflavin biosynthetic process"/>
    <property type="evidence" value="ECO:0007669"/>
    <property type="project" value="UniProtKB-UniPathway"/>
</dbReference>
<dbReference type="InterPro" id="IPR002125">
    <property type="entry name" value="CMP_dCMP_dom"/>
</dbReference>
<dbReference type="GO" id="GO:0008835">
    <property type="term" value="F:diaminohydroxyphosphoribosylaminopyrimidine deaminase activity"/>
    <property type="evidence" value="ECO:0007669"/>
    <property type="project" value="UniProtKB-EC"/>
</dbReference>
<comment type="pathway">
    <text evidence="3 13">Cofactor biosynthesis; riboflavin biosynthesis; 5-amino-6-(D-ribitylamino)uracil from GTP: step 3/4.</text>
</comment>
<dbReference type="EC" id="1.1.1.193" evidence="13"/>
<dbReference type="Gene3D" id="3.40.140.10">
    <property type="entry name" value="Cytidine Deaminase, domain 2"/>
    <property type="match status" value="1"/>
</dbReference>
<evidence type="ECO:0000256" key="4">
    <source>
        <dbReference type="ARBA" id="ARBA00005259"/>
    </source>
</evidence>
<keyword evidence="11 13" id="KW-0560">Oxidoreductase</keyword>
<evidence type="ECO:0000256" key="7">
    <source>
        <dbReference type="ARBA" id="ARBA00022723"/>
    </source>
</evidence>
<feature type="binding site" evidence="16">
    <location>
        <position position="79"/>
    </location>
    <ligand>
        <name>Zn(2+)</name>
        <dbReference type="ChEBI" id="CHEBI:29105"/>
        <note>catalytic</note>
    </ligand>
</feature>
<keyword evidence="9 13" id="KW-0862">Zinc</keyword>
<dbReference type="EC" id="3.5.4.26" evidence="13"/>
<comment type="similarity">
    <text evidence="5 13">In the C-terminal section; belongs to the HTP reductase family.</text>
</comment>
<dbReference type="Proteomes" id="UP000236725">
    <property type="component" value="Unassembled WGS sequence"/>
</dbReference>
<organism evidence="18 19">
    <name type="scientific">Parabacteroides chinchillae</name>
    <dbReference type="NCBI Taxonomy" id="871327"/>
    <lineage>
        <taxon>Bacteria</taxon>
        <taxon>Pseudomonadati</taxon>
        <taxon>Bacteroidota</taxon>
        <taxon>Bacteroidia</taxon>
        <taxon>Bacteroidales</taxon>
        <taxon>Tannerellaceae</taxon>
        <taxon>Parabacteroides</taxon>
    </lineage>
</organism>
<dbReference type="InterPro" id="IPR002734">
    <property type="entry name" value="RibDG_C"/>
</dbReference>
<dbReference type="SUPFAM" id="SSF53597">
    <property type="entry name" value="Dihydrofolate reductase-like"/>
    <property type="match status" value="1"/>
</dbReference>
<dbReference type="NCBIfam" id="TIGR00326">
    <property type="entry name" value="eubact_ribD"/>
    <property type="match status" value="1"/>
</dbReference>
<evidence type="ECO:0000256" key="9">
    <source>
        <dbReference type="ARBA" id="ARBA00022833"/>
    </source>
</evidence>
<evidence type="ECO:0000256" key="2">
    <source>
        <dbReference type="ARBA" id="ARBA00004882"/>
    </source>
</evidence>
<feature type="binding site" evidence="15">
    <location>
        <position position="290"/>
    </location>
    <ligand>
        <name>substrate</name>
    </ligand>
</feature>
<accession>A0A8G2BUL9</accession>
<feature type="domain" description="CMP/dCMP-type deaminase" evidence="17">
    <location>
        <begin position="3"/>
        <end position="126"/>
    </location>
</feature>
<keyword evidence="7 13" id="KW-0479">Metal-binding</keyword>
<feature type="binding site" evidence="15">
    <location>
        <position position="192"/>
    </location>
    <ligand>
        <name>substrate</name>
    </ligand>
</feature>
<evidence type="ECO:0000256" key="11">
    <source>
        <dbReference type="ARBA" id="ARBA00023002"/>
    </source>
</evidence>
<evidence type="ECO:0000259" key="17">
    <source>
        <dbReference type="PROSITE" id="PS51747"/>
    </source>
</evidence>
<keyword evidence="8 13" id="KW-0378">Hydrolase</keyword>
<proteinExistence type="inferred from homology"/>